<keyword evidence="1" id="KW-0813">Transport</keyword>
<dbReference type="InterPro" id="IPR003439">
    <property type="entry name" value="ABC_transporter-like_ATP-bd"/>
</dbReference>
<dbReference type="SUPFAM" id="SSF52540">
    <property type="entry name" value="P-loop containing nucleoside triphosphate hydrolases"/>
    <property type="match status" value="1"/>
</dbReference>
<dbReference type="EMBL" id="JBHUIV010000012">
    <property type="protein sequence ID" value="MFD2201585.1"/>
    <property type="molecule type" value="Genomic_DNA"/>
</dbReference>
<dbReference type="InterPro" id="IPR008995">
    <property type="entry name" value="Mo/tungstate-bd_C_term_dom"/>
</dbReference>
<dbReference type="Gene3D" id="3.40.50.300">
    <property type="entry name" value="P-loop containing nucleotide triphosphate hydrolases"/>
    <property type="match status" value="1"/>
</dbReference>
<dbReference type="PANTHER" id="PTHR42781:SF9">
    <property type="entry name" value="AMINO ACID ABC TRANSPORTER, ATP-BINDING PROTEIN-RELATED"/>
    <property type="match status" value="1"/>
</dbReference>
<dbReference type="Pfam" id="PF00005">
    <property type="entry name" value="ABC_tran"/>
    <property type="match status" value="1"/>
</dbReference>
<sequence length="321" mass="36777">MSYLQINGVHKTYQEDLPVLKNFSLGIEKGQIISLIGESGSGKSTLLRIIAGLENRTQGEVFLDGIRIQNPKEKLVPGIDEIQLVYQEYHLYPNSTVEENISRPLLQYDKIYKEKRVADLLKLLGLEPFKDKLPRQLSGGQQQKVAIGRALSLEPQVLLLDEPFSSLDTIQRREIIEELKTMFETLGITVLFVTHDLDDALQMTENLVIIQKGKLIQKGHPEHIFSKPKNLYAAKLFSHLNPVQGKNKVFIRPSDIQLYKSTGILGKVIQRQYLVHYNLLTVRLSNGSIWKAEDKKRIFEVADKIFLKWEEEKEITISNPY</sequence>
<gene>
    <name evidence="5" type="ORF">ACFSKV_08400</name>
</gene>
<reference evidence="6" key="1">
    <citation type="journal article" date="2019" name="Int. J. Syst. Evol. Microbiol.">
        <title>The Global Catalogue of Microorganisms (GCM) 10K type strain sequencing project: providing services to taxonomists for standard genome sequencing and annotation.</title>
        <authorList>
            <consortium name="The Broad Institute Genomics Platform"/>
            <consortium name="The Broad Institute Genome Sequencing Center for Infectious Disease"/>
            <person name="Wu L."/>
            <person name="Ma J."/>
        </authorList>
    </citation>
    <scope>NUCLEOTIDE SEQUENCE [LARGE SCALE GENOMIC DNA]</scope>
    <source>
        <strain evidence="6">KCTC 19812</strain>
    </source>
</reference>
<evidence type="ECO:0000256" key="3">
    <source>
        <dbReference type="ARBA" id="ARBA00022840"/>
    </source>
</evidence>
<dbReference type="Proteomes" id="UP001597414">
    <property type="component" value="Unassembled WGS sequence"/>
</dbReference>
<evidence type="ECO:0000256" key="1">
    <source>
        <dbReference type="ARBA" id="ARBA00022448"/>
    </source>
</evidence>
<dbReference type="SUPFAM" id="SSF50331">
    <property type="entry name" value="MOP-like"/>
    <property type="match status" value="1"/>
</dbReference>
<keyword evidence="2" id="KW-0547">Nucleotide-binding</keyword>
<dbReference type="InterPro" id="IPR050093">
    <property type="entry name" value="ABC_SmlMolc_Importer"/>
</dbReference>
<dbReference type="InterPro" id="IPR027417">
    <property type="entry name" value="P-loop_NTPase"/>
</dbReference>
<dbReference type="RefSeq" id="WP_380801512.1">
    <property type="nucleotide sequence ID" value="NZ_JBHUIV010000012.1"/>
</dbReference>
<feature type="domain" description="ABC transporter" evidence="4">
    <location>
        <begin position="4"/>
        <end position="237"/>
    </location>
</feature>
<organism evidence="5 6">
    <name type="scientific">Shivajiella indica</name>
    <dbReference type="NCBI Taxonomy" id="872115"/>
    <lineage>
        <taxon>Bacteria</taxon>
        <taxon>Pseudomonadati</taxon>
        <taxon>Bacteroidota</taxon>
        <taxon>Cytophagia</taxon>
        <taxon>Cytophagales</taxon>
        <taxon>Cyclobacteriaceae</taxon>
        <taxon>Shivajiella</taxon>
    </lineage>
</organism>
<protein>
    <submittedName>
        <fullName evidence="5">ABC transporter ATP-binding protein</fullName>
    </submittedName>
</protein>
<evidence type="ECO:0000259" key="4">
    <source>
        <dbReference type="PROSITE" id="PS50893"/>
    </source>
</evidence>
<keyword evidence="6" id="KW-1185">Reference proteome</keyword>
<keyword evidence="3 5" id="KW-0067">ATP-binding</keyword>
<accession>A0ABW5B7F2</accession>
<dbReference type="InterPro" id="IPR017871">
    <property type="entry name" value="ABC_transporter-like_CS"/>
</dbReference>
<dbReference type="InterPro" id="IPR003593">
    <property type="entry name" value="AAA+_ATPase"/>
</dbReference>
<evidence type="ECO:0000313" key="5">
    <source>
        <dbReference type="EMBL" id="MFD2201585.1"/>
    </source>
</evidence>
<comment type="caution">
    <text evidence="5">The sequence shown here is derived from an EMBL/GenBank/DDBJ whole genome shotgun (WGS) entry which is preliminary data.</text>
</comment>
<dbReference type="PROSITE" id="PS00211">
    <property type="entry name" value="ABC_TRANSPORTER_1"/>
    <property type="match status" value="1"/>
</dbReference>
<dbReference type="PROSITE" id="PS50893">
    <property type="entry name" value="ABC_TRANSPORTER_2"/>
    <property type="match status" value="1"/>
</dbReference>
<name>A0ABW5B7F2_9BACT</name>
<dbReference type="SMART" id="SM00382">
    <property type="entry name" value="AAA"/>
    <property type="match status" value="1"/>
</dbReference>
<dbReference type="GO" id="GO:0005524">
    <property type="term" value="F:ATP binding"/>
    <property type="evidence" value="ECO:0007669"/>
    <property type="project" value="UniProtKB-KW"/>
</dbReference>
<proteinExistence type="predicted"/>
<evidence type="ECO:0000313" key="6">
    <source>
        <dbReference type="Proteomes" id="UP001597414"/>
    </source>
</evidence>
<evidence type="ECO:0000256" key="2">
    <source>
        <dbReference type="ARBA" id="ARBA00022741"/>
    </source>
</evidence>
<dbReference type="PANTHER" id="PTHR42781">
    <property type="entry name" value="SPERMIDINE/PUTRESCINE IMPORT ATP-BINDING PROTEIN POTA"/>
    <property type="match status" value="1"/>
</dbReference>